<protein>
    <recommendedName>
        <fullName evidence="4">Sporulation protein</fullName>
    </recommendedName>
</protein>
<dbReference type="AlphaFoldDB" id="A0A011UD77"/>
<evidence type="ECO:0000256" key="1">
    <source>
        <dbReference type="SAM" id="Coils"/>
    </source>
</evidence>
<keyword evidence="1" id="KW-0175">Coiled coil</keyword>
<evidence type="ECO:0000313" key="2">
    <source>
        <dbReference type="EMBL" id="EXM38564.1"/>
    </source>
</evidence>
<evidence type="ECO:0008006" key="4">
    <source>
        <dbReference type="Google" id="ProtNLM"/>
    </source>
</evidence>
<feature type="coiled-coil region" evidence="1">
    <location>
        <begin position="32"/>
        <end position="59"/>
    </location>
</feature>
<accession>A0A011UD77</accession>
<gene>
    <name evidence="2" type="ORF">RASY3_14740</name>
</gene>
<dbReference type="EMBL" id="JEOB01000004">
    <property type="protein sequence ID" value="EXM38564.1"/>
    <property type="molecule type" value="Genomic_DNA"/>
</dbReference>
<keyword evidence="3" id="KW-1185">Reference proteome</keyword>
<reference evidence="2 3" key="1">
    <citation type="submission" date="2013-06" db="EMBL/GenBank/DDBJ databases">
        <title>Rumen cellulosomics: divergent fiber-degrading strategies revealed by comparative genome-wide analysis of six Ruminococcal strains.</title>
        <authorList>
            <person name="Dassa B."/>
            <person name="Borovok I."/>
            <person name="Lamed R."/>
            <person name="Flint H."/>
            <person name="Yeoman C.J."/>
            <person name="White B."/>
            <person name="Bayer E.A."/>
        </authorList>
    </citation>
    <scope>NUCLEOTIDE SEQUENCE [LARGE SCALE GENOMIC DNA]</scope>
    <source>
        <strain evidence="2 3">SY3</strain>
    </source>
</reference>
<evidence type="ECO:0000313" key="3">
    <source>
        <dbReference type="Proteomes" id="UP000021369"/>
    </source>
</evidence>
<organism evidence="2 3">
    <name type="scientific">Ruminococcus albus SY3</name>
    <dbReference type="NCBI Taxonomy" id="1341156"/>
    <lineage>
        <taxon>Bacteria</taxon>
        <taxon>Bacillati</taxon>
        <taxon>Bacillota</taxon>
        <taxon>Clostridia</taxon>
        <taxon>Eubacteriales</taxon>
        <taxon>Oscillospiraceae</taxon>
        <taxon>Ruminococcus</taxon>
    </lineage>
</organism>
<proteinExistence type="predicted"/>
<dbReference type="PATRIC" id="fig|1341156.4.peg.2566"/>
<sequence length="157" mass="18378">MQLHHIIIGSLIIIWILGVYAVETRIVLNRTLLNFQDVSAQLQEKKQTLNKKREECEQKDLIISLRDSEVFNLKLINEKLKEDKMVTHEIRQTPMDAVLYEGTVKCDEDFDDFEYIKTLIGKDLGERLVKEDIVTISQTVDYLTCQKIYCYSIHVSK</sequence>
<dbReference type="RefSeq" id="WP_037289417.1">
    <property type="nucleotide sequence ID" value="NZ_JEOB01000004.1"/>
</dbReference>
<comment type="caution">
    <text evidence="2">The sequence shown here is derived from an EMBL/GenBank/DDBJ whole genome shotgun (WGS) entry which is preliminary data.</text>
</comment>
<name>A0A011UD77_RUMAL</name>
<dbReference type="Proteomes" id="UP000021369">
    <property type="component" value="Unassembled WGS sequence"/>
</dbReference>